<dbReference type="GO" id="GO:0005525">
    <property type="term" value="F:GTP binding"/>
    <property type="evidence" value="ECO:0007669"/>
    <property type="project" value="UniProtKB-KW"/>
</dbReference>
<keyword evidence="14 16" id="KW-0141">cGMP biosynthesis</keyword>
<dbReference type="CDD" id="cd07302">
    <property type="entry name" value="CHD"/>
    <property type="match status" value="1"/>
</dbReference>
<dbReference type="FunFam" id="3.30.70.1230:FF:000004">
    <property type="entry name" value="Guanylate cyclase"/>
    <property type="match status" value="1"/>
</dbReference>
<evidence type="ECO:0000313" key="21">
    <source>
        <dbReference type="EMBL" id="CAD5125366.1"/>
    </source>
</evidence>
<dbReference type="PROSITE" id="PS50011">
    <property type="entry name" value="PROTEIN_KINASE_DOM"/>
    <property type="match status" value="1"/>
</dbReference>
<comment type="catalytic activity">
    <reaction evidence="16">
        <text>GTP = 3',5'-cyclic GMP + diphosphate</text>
        <dbReference type="Rhea" id="RHEA:13665"/>
        <dbReference type="ChEBI" id="CHEBI:33019"/>
        <dbReference type="ChEBI" id="CHEBI:37565"/>
        <dbReference type="ChEBI" id="CHEBI:57746"/>
        <dbReference type="EC" id="4.6.1.2"/>
    </reaction>
</comment>
<evidence type="ECO:0000256" key="4">
    <source>
        <dbReference type="ARBA" id="ARBA00012202"/>
    </source>
</evidence>
<evidence type="ECO:0000256" key="2">
    <source>
        <dbReference type="ARBA" id="ARBA00004479"/>
    </source>
</evidence>
<dbReference type="OrthoDB" id="2325716at2759"/>
<dbReference type="InterPro" id="IPR027417">
    <property type="entry name" value="P-loop_NTPase"/>
</dbReference>
<reference evidence="21 22" key="1">
    <citation type="submission" date="2020-08" db="EMBL/GenBank/DDBJ databases">
        <authorList>
            <person name="Hejnol A."/>
        </authorList>
    </citation>
    <scope>NUCLEOTIDE SEQUENCE [LARGE SCALE GENOMIC DNA]</scope>
</reference>
<dbReference type="SUPFAM" id="SSF55073">
    <property type="entry name" value="Nucleotide cyclase"/>
    <property type="match status" value="1"/>
</dbReference>
<dbReference type="SUPFAM" id="SSF53822">
    <property type="entry name" value="Periplasmic binding protein-like I"/>
    <property type="match status" value="1"/>
</dbReference>
<dbReference type="PANTHER" id="PTHR11920:SF502">
    <property type="entry name" value="GUANYLATE CYCLASE"/>
    <property type="match status" value="1"/>
</dbReference>
<evidence type="ECO:0000256" key="6">
    <source>
        <dbReference type="ARBA" id="ARBA00022729"/>
    </source>
</evidence>
<dbReference type="SMART" id="SM00044">
    <property type="entry name" value="CYCc"/>
    <property type="match status" value="1"/>
</dbReference>
<dbReference type="SUPFAM" id="SSF52540">
    <property type="entry name" value="P-loop containing nucleoside triphosphate hydrolases"/>
    <property type="match status" value="1"/>
</dbReference>
<evidence type="ECO:0000256" key="10">
    <source>
        <dbReference type="ARBA" id="ARBA00023136"/>
    </source>
</evidence>
<dbReference type="SMART" id="SM00320">
    <property type="entry name" value="WD40"/>
    <property type="match status" value="4"/>
</dbReference>
<evidence type="ECO:0000256" key="11">
    <source>
        <dbReference type="ARBA" id="ARBA00023170"/>
    </source>
</evidence>
<dbReference type="InterPro" id="IPR001680">
    <property type="entry name" value="WD40_rpt"/>
</dbReference>
<dbReference type="EMBL" id="CAJFCJ010000026">
    <property type="protein sequence ID" value="CAD5125366.1"/>
    <property type="molecule type" value="Genomic_DNA"/>
</dbReference>
<dbReference type="GO" id="GO:0007168">
    <property type="term" value="P:receptor guanylyl cyclase signaling pathway"/>
    <property type="evidence" value="ECO:0007669"/>
    <property type="project" value="TreeGrafter"/>
</dbReference>
<dbReference type="Gene3D" id="3.40.50.300">
    <property type="entry name" value="P-loop containing nucleotide triphosphate hydrolases"/>
    <property type="match status" value="1"/>
</dbReference>
<keyword evidence="6" id="KW-0732">Signal</keyword>
<evidence type="ECO:0000256" key="1">
    <source>
        <dbReference type="ARBA" id="ARBA00004419"/>
    </source>
</evidence>
<protein>
    <recommendedName>
        <fullName evidence="4 16">Guanylate cyclase</fullName>
        <ecNumber evidence="4 16">4.6.1.2</ecNumber>
    </recommendedName>
</protein>
<evidence type="ECO:0000256" key="5">
    <source>
        <dbReference type="ARBA" id="ARBA00022692"/>
    </source>
</evidence>
<dbReference type="PRINTS" id="PR00255">
    <property type="entry name" value="NATPEPTIDER"/>
</dbReference>
<evidence type="ECO:0000256" key="8">
    <source>
        <dbReference type="ARBA" id="ARBA00022989"/>
    </source>
</evidence>
<dbReference type="GO" id="GO:0004672">
    <property type="term" value="F:protein kinase activity"/>
    <property type="evidence" value="ECO:0007669"/>
    <property type="project" value="InterPro"/>
</dbReference>
<dbReference type="GO" id="GO:0035556">
    <property type="term" value="P:intracellular signal transduction"/>
    <property type="evidence" value="ECO:0007669"/>
    <property type="project" value="InterPro"/>
</dbReference>
<name>A0A7I8WB56_9ANNE</name>
<evidence type="ECO:0000256" key="13">
    <source>
        <dbReference type="ARBA" id="ARBA00023239"/>
    </source>
</evidence>
<evidence type="ECO:0000256" key="15">
    <source>
        <dbReference type="RuleBase" id="RU000405"/>
    </source>
</evidence>
<dbReference type="Gene3D" id="3.30.70.1230">
    <property type="entry name" value="Nucleotide cyclase"/>
    <property type="match status" value="1"/>
</dbReference>
<evidence type="ECO:0000313" key="22">
    <source>
        <dbReference type="Proteomes" id="UP000549394"/>
    </source>
</evidence>
<dbReference type="GO" id="GO:0005776">
    <property type="term" value="C:autophagosome"/>
    <property type="evidence" value="ECO:0007669"/>
    <property type="project" value="UniProtKB-SubCell"/>
</dbReference>
<dbReference type="InterPro" id="IPR011009">
    <property type="entry name" value="Kinase-like_dom_sf"/>
</dbReference>
<feature type="domain" description="Protein kinase" evidence="19">
    <location>
        <begin position="511"/>
        <end position="804"/>
    </location>
</feature>
<dbReference type="GO" id="GO:0005886">
    <property type="term" value="C:plasma membrane"/>
    <property type="evidence" value="ECO:0007669"/>
    <property type="project" value="TreeGrafter"/>
</dbReference>
<comment type="caution">
    <text evidence="21">The sequence shown here is derived from an EMBL/GenBank/DDBJ whole genome shotgun (WGS) entry which is preliminary data.</text>
</comment>
<dbReference type="InterPro" id="IPR001828">
    <property type="entry name" value="ANF_lig-bd_rcpt"/>
</dbReference>
<dbReference type="InterPro" id="IPR001170">
    <property type="entry name" value="ANPR/GUC"/>
</dbReference>
<keyword evidence="13 15" id="KW-0456">Lyase</keyword>
<feature type="transmembrane region" description="Helical" evidence="18">
    <location>
        <begin position="459"/>
        <end position="479"/>
    </location>
</feature>
<evidence type="ECO:0000256" key="7">
    <source>
        <dbReference type="ARBA" id="ARBA00022741"/>
    </source>
</evidence>
<sequence length="2410" mass="274495">MVFDKFSKHHVSPTYSANDLKVLKIALFAPKESNGGLNISSSVPAIALGVKWVELESGLLDGYRLNITYFDSRCESKWSLGTAASIIEKVDVIIGPPCSNAMVPVAQLASFWNKPIIGWVSTNKELDNKNVHSTLVRTLGPVYKISVLLKEMFEKYNWRICALISTKADGSRSIRDAIVEEFFSANIEIVELIEVNEEEEENAIRRAYRKIKSEARIVILAIPLEEIRRYMLFAYDEKMTGGDYVFWTFEEVPNDKWVNGNESWIGDDNRNEEALSSMKALFHVAIADSIVNDYRGREKEKLKQLAMEAYYNDTDRWGQIAETPSPCDKFCFYLTDAIRIYALLVNESLRKNISYTKGLTFFKLANNRVINGTTGTIFIDELADRQPNYWVLDLQPDGIMQIQTVLTWHLDNRSRQYYDFTEMNEPRWPNGKYGEENAPPDRPPCGFQNELCPEPFPTVATALVSSSVVLLIVIIAVGVKVYRRKRFEKTLASMLWMIDYTEINFDIRNFCRYGSFNGVGSFGSHLVDKSSSIRSLTYSETVGQLFTKVGIYRGNVVAVRRISRENVPHTRPLLVELNNMKNLANPNISVFIGACIVSPNVCAVWQYENKGSLQDVLHDDNVRLDFIFKLSIIVDIIKGMEYLHTSSISSHGRLKSSNIVIDSHWICKITDYGMNTLLEGATPNFEMTDHAFYSNLYWTAPELLRTSYTFPNGTKKGDVFAFGVIFKEVICSNEPYAEYEFMEPKDIIAKVEKGPVEDGIIFRPKIDSTGAVDMAVLDIAHRCWQEDPEERPTFKNLLSIIKKISKGAPTNLTSAMIARMKKYTDNLESIIQDRTCQLMHEKEKTDSLLYRMLPPSVAEALKQGKQVTAEWFDEVTIYFSDIVGFTSLATKSTPMQIVNLLNNLYTCFDDAITMHNVYKVETIGDCYMIVSGVPKRLPSAQHVRHVANCALDLLEAVRHFPIKHLKNEQLRVRIGLHSGPCAAGVVGLVMPRYCLFGDTVNTASRMESNGEAMKIHLSSSTSEIIKSRFPYFVVEYRGKIPIKGKGDMETYWLKERTVSVAEQENLESFEKPWINTSLNMSKKHSLPPIVKALPKINLGGQFIQSSHVQKNRGFQVSDGSKKYPKKRNLSPVMVKNPTPRTTLQGRIEKHDMKSERNYLTRYAWPKLKEICKGHNLEFYVVDMRWGITDSAMNEHKIENLCLTEVKSCFKMSFSTAFVTILGDRYGHQPIPCSLSIRLWEIFKKYANEDFSIINEWYKLDENSSPNVYVLQPIKDLIQSFGEDPKAAKQWREISSAVKNVLRRSSEAAFAAGALAAEEKDQFYKSVTEQEIDVALMNSKRSGRDILAFVRRFKQLQSIDTISNIETSSVERYLDCSRENVMCEIDQLAHKRRQSLQERLFHLLKDTQLSKFDINWYDDGVIIDKHPDHKDYIENFCEQIVKNIKKQIEEDIANRNDIFPSSNYFSDYDEILHHLHLAKSKRANFLGQDETLEKIRLYINSSSRTPLIIHGISGVGKTSVMAEAAFKCRNWLKKSGKILPVIRFCGTSSLSSTIMQVMYTICSQFADELEFLLEPMNVNSWKTLKAYLPRFFRQASRSLKLKKTQAIIFIDSLDQLDSDAFNLEWFPQELPPFIKIIFSVLSDCEHKIVEGLRKLSIDTSNFVELNNLSAESIENIIEMTMRKKNKTLTEEQRNYVLKSISLTPTPLYLKLALDQALSWRSYDLIDENTLANSVRTAIFALFDRLSSRHGTLLVKRALGYLTAGLGGLSNVELEDVLSCDDEVLDNIYVYHDPPTEGAIRVPPLLWARLKYDIEEYLVERRSHGVVALVWYHRQFQEAALIRFCQPEDETLNSTLAIIYRAEKDYKQTITLSKRSLTINDADRFVTNQDSDSIRVLRCLPYHLRKSRNQELFKIQSVCKLKFITSFLKRFDLASFVKELDEPVGGVVDEEVLYLQNTLSDLSSLTPNSLPFELLLRVRRSHRMSCLGRLLDECEEKLKQTKLALPLTSCLAMPTDDSDYWMNLHTVRYILAVCFISNQIIACSFSRTVVFYSTDGFESINHVSCDISPDRLISTKNLRLIAFESAAGKLEGWNVEDTKQMSRLDSIRSLTGIITIALRDTALFIVHRQNGVLRIVSLDLTSDKILTDTKVEGETLNSGKADSLFTDNYLVLCIECTNAELNTIRQAEKRGNLPASYGTRRLVSFNLKECNSNPTSTAIVCNRQLTTTPCLAETVCILQKDCVVIGRQRTCLIWDISDGSCDQRMSHKTNIAQFYRPYWIEGEGVYDKYSKKIAYGSTKCLFHNGDSMIASGSEDGFILLYDIHGISLIGNVGKTPNHGASVENLAVSKDGKWIAASSIDHLSIFKLNETSLKRICLLKMSHVNSLLFSEDSTFLSATVQNDKRLCLFKLVN</sequence>
<dbReference type="PROSITE" id="PS00452">
    <property type="entry name" value="GUANYLATE_CYCLASE_1"/>
    <property type="match status" value="1"/>
</dbReference>
<dbReference type="GO" id="GO:0004016">
    <property type="term" value="F:adenylate cyclase activity"/>
    <property type="evidence" value="ECO:0007669"/>
    <property type="project" value="TreeGrafter"/>
</dbReference>
<dbReference type="PANTHER" id="PTHR11920">
    <property type="entry name" value="GUANYLYL CYCLASE"/>
    <property type="match status" value="1"/>
</dbReference>
<dbReference type="Gene3D" id="3.40.50.2300">
    <property type="match status" value="2"/>
</dbReference>
<evidence type="ECO:0000256" key="12">
    <source>
        <dbReference type="ARBA" id="ARBA00023180"/>
    </source>
</evidence>
<dbReference type="EC" id="4.6.1.2" evidence="4 16"/>
<comment type="similarity">
    <text evidence="15">Belongs to the adenylyl cyclase class-4/guanylyl cyclase family.</text>
</comment>
<dbReference type="InterPro" id="IPR050401">
    <property type="entry name" value="Cyclic_nucleotide_synthase"/>
</dbReference>
<evidence type="ECO:0000259" key="20">
    <source>
        <dbReference type="PROSITE" id="PS50125"/>
    </source>
</evidence>
<dbReference type="InterPro" id="IPR000719">
    <property type="entry name" value="Prot_kinase_dom"/>
</dbReference>
<dbReference type="Proteomes" id="UP000549394">
    <property type="component" value="Unassembled WGS sequence"/>
</dbReference>
<dbReference type="Gene3D" id="1.10.510.10">
    <property type="entry name" value="Transferase(Phosphotransferase) domain 1"/>
    <property type="match status" value="1"/>
</dbReference>
<evidence type="ECO:0000256" key="14">
    <source>
        <dbReference type="ARBA" id="ARBA00023293"/>
    </source>
</evidence>
<evidence type="ECO:0000256" key="9">
    <source>
        <dbReference type="ARBA" id="ARBA00023134"/>
    </source>
</evidence>
<dbReference type="Gene3D" id="2.130.10.10">
    <property type="entry name" value="YVTN repeat-like/Quinoprotein amine dehydrogenase"/>
    <property type="match status" value="1"/>
</dbReference>
<dbReference type="GO" id="GO:0004383">
    <property type="term" value="F:guanylate cyclase activity"/>
    <property type="evidence" value="ECO:0007669"/>
    <property type="project" value="UniProtKB-EC"/>
</dbReference>
<dbReference type="GO" id="GO:0001653">
    <property type="term" value="F:peptide receptor activity"/>
    <property type="evidence" value="ECO:0007669"/>
    <property type="project" value="TreeGrafter"/>
</dbReference>
<proteinExistence type="inferred from homology"/>
<dbReference type="InterPro" id="IPR015943">
    <property type="entry name" value="WD40/YVTN_repeat-like_dom_sf"/>
</dbReference>
<keyword evidence="22" id="KW-1185">Reference proteome</keyword>
<comment type="similarity">
    <text evidence="3">Belongs to the protein kinase superfamily. TKL Ser/Thr protein kinase family. ROCO subfamily.</text>
</comment>
<gene>
    <name evidence="21" type="ORF">DGYR_LOCUS12744</name>
</gene>
<dbReference type="InterPro" id="IPR001245">
    <property type="entry name" value="Ser-Thr/Tyr_kinase_cat_dom"/>
</dbReference>
<dbReference type="InterPro" id="IPR028082">
    <property type="entry name" value="Peripla_BP_I"/>
</dbReference>
<accession>A0A7I8WB56</accession>
<organism evidence="21 22">
    <name type="scientific">Dimorphilus gyrociliatus</name>
    <dbReference type="NCBI Taxonomy" id="2664684"/>
    <lineage>
        <taxon>Eukaryota</taxon>
        <taxon>Metazoa</taxon>
        <taxon>Spiralia</taxon>
        <taxon>Lophotrochozoa</taxon>
        <taxon>Annelida</taxon>
        <taxon>Polychaeta</taxon>
        <taxon>Polychaeta incertae sedis</taxon>
        <taxon>Dinophilidae</taxon>
        <taxon>Dimorphilus</taxon>
    </lineage>
</organism>
<feature type="transmembrane region" description="Helical" evidence="18">
    <location>
        <begin position="588"/>
        <end position="607"/>
    </location>
</feature>
<keyword evidence="8 18" id="KW-1133">Transmembrane helix</keyword>
<dbReference type="PROSITE" id="PS50125">
    <property type="entry name" value="GUANYLATE_CYCLASE_2"/>
    <property type="match status" value="1"/>
</dbReference>
<evidence type="ECO:0000256" key="18">
    <source>
        <dbReference type="SAM" id="Phobius"/>
    </source>
</evidence>
<feature type="domain" description="Guanylate cyclase" evidence="20">
    <location>
        <begin position="876"/>
        <end position="1007"/>
    </location>
</feature>
<keyword evidence="10 18" id="KW-0472">Membrane</keyword>
<dbReference type="SUPFAM" id="SSF56112">
    <property type="entry name" value="Protein kinase-like (PK-like)"/>
    <property type="match status" value="1"/>
</dbReference>
<dbReference type="InterPro" id="IPR007111">
    <property type="entry name" value="NACHT_NTPase"/>
</dbReference>
<evidence type="ECO:0000256" key="16">
    <source>
        <dbReference type="RuleBase" id="RU003431"/>
    </source>
</evidence>
<keyword evidence="11" id="KW-0675">Receptor</keyword>
<dbReference type="Gene3D" id="6.10.250.780">
    <property type="match status" value="1"/>
</dbReference>
<dbReference type="InterPro" id="IPR036322">
    <property type="entry name" value="WD40_repeat_dom_sf"/>
</dbReference>
<evidence type="ECO:0000256" key="3">
    <source>
        <dbReference type="ARBA" id="ARBA00008171"/>
    </source>
</evidence>
<keyword evidence="12" id="KW-0325">Glycoprotein</keyword>
<dbReference type="InterPro" id="IPR001054">
    <property type="entry name" value="A/G_cyclase"/>
</dbReference>
<evidence type="ECO:0000259" key="19">
    <source>
        <dbReference type="PROSITE" id="PS50011"/>
    </source>
</evidence>
<feature type="region of interest" description="Disordered" evidence="17">
    <location>
        <begin position="1114"/>
        <end position="1139"/>
    </location>
</feature>
<comment type="subcellular location">
    <subcellularLocation>
        <location evidence="1">Cytoplasmic vesicle</location>
        <location evidence="1">Autophagosome</location>
    </subcellularLocation>
    <subcellularLocation>
        <location evidence="2">Membrane</location>
        <topology evidence="2">Single-pass type I membrane protein</topology>
    </subcellularLocation>
</comment>
<dbReference type="InterPro" id="IPR018297">
    <property type="entry name" value="A/G_cyclase_CS"/>
</dbReference>
<dbReference type="GO" id="GO:0005524">
    <property type="term" value="F:ATP binding"/>
    <property type="evidence" value="ECO:0007669"/>
    <property type="project" value="InterPro"/>
</dbReference>
<keyword evidence="5 18" id="KW-0812">Transmembrane</keyword>
<keyword evidence="9" id="KW-0342">GTP-binding</keyword>
<dbReference type="SUPFAM" id="SSF50978">
    <property type="entry name" value="WD40 repeat-like"/>
    <property type="match status" value="1"/>
</dbReference>
<dbReference type="CDD" id="cd06352">
    <property type="entry name" value="PBP1_NPR_GC-like"/>
    <property type="match status" value="1"/>
</dbReference>
<dbReference type="Pfam" id="PF01094">
    <property type="entry name" value="ANF_receptor"/>
    <property type="match status" value="1"/>
</dbReference>
<dbReference type="InterPro" id="IPR029787">
    <property type="entry name" value="Nucleotide_cyclase"/>
</dbReference>
<keyword evidence="7" id="KW-0547">Nucleotide-binding</keyword>
<dbReference type="Pfam" id="PF00211">
    <property type="entry name" value="Guanylate_cyc"/>
    <property type="match status" value="1"/>
</dbReference>
<dbReference type="Pfam" id="PF05729">
    <property type="entry name" value="NACHT"/>
    <property type="match status" value="1"/>
</dbReference>
<dbReference type="Pfam" id="PF07714">
    <property type="entry name" value="PK_Tyr_Ser-Thr"/>
    <property type="match status" value="1"/>
</dbReference>
<evidence type="ECO:0000256" key="17">
    <source>
        <dbReference type="SAM" id="MobiDB-lite"/>
    </source>
</evidence>